<accession>A0ABC8U2E4</accession>
<dbReference type="EMBL" id="CAUOFW020006658">
    <property type="protein sequence ID" value="CAK9175616.1"/>
    <property type="molecule type" value="Genomic_DNA"/>
</dbReference>
<reference evidence="2 3" key="1">
    <citation type="submission" date="2024-02" db="EMBL/GenBank/DDBJ databases">
        <authorList>
            <person name="Vignale AGUSTIN F."/>
            <person name="Sosa J E."/>
            <person name="Modenutti C."/>
        </authorList>
    </citation>
    <scope>NUCLEOTIDE SEQUENCE [LARGE SCALE GENOMIC DNA]</scope>
</reference>
<dbReference type="AlphaFoldDB" id="A0ABC8U2E4"/>
<feature type="compositionally biased region" description="Gly residues" evidence="1">
    <location>
        <begin position="76"/>
        <end position="88"/>
    </location>
</feature>
<organism evidence="2 3">
    <name type="scientific">Ilex paraguariensis</name>
    <name type="common">yerba mate</name>
    <dbReference type="NCBI Taxonomy" id="185542"/>
    <lineage>
        <taxon>Eukaryota</taxon>
        <taxon>Viridiplantae</taxon>
        <taxon>Streptophyta</taxon>
        <taxon>Embryophyta</taxon>
        <taxon>Tracheophyta</taxon>
        <taxon>Spermatophyta</taxon>
        <taxon>Magnoliopsida</taxon>
        <taxon>eudicotyledons</taxon>
        <taxon>Gunneridae</taxon>
        <taxon>Pentapetalae</taxon>
        <taxon>asterids</taxon>
        <taxon>campanulids</taxon>
        <taxon>Aquifoliales</taxon>
        <taxon>Aquifoliaceae</taxon>
        <taxon>Ilex</taxon>
    </lineage>
</organism>
<evidence type="ECO:0000313" key="3">
    <source>
        <dbReference type="Proteomes" id="UP001642360"/>
    </source>
</evidence>
<keyword evidence="3" id="KW-1185">Reference proteome</keyword>
<dbReference type="Proteomes" id="UP001642360">
    <property type="component" value="Unassembled WGS sequence"/>
</dbReference>
<protein>
    <submittedName>
        <fullName evidence="2">Uncharacterized protein</fullName>
    </submittedName>
</protein>
<comment type="caution">
    <text evidence="2">The sequence shown here is derived from an EMBL/GenBank/DDBJ whole genome shotgun (WGS) entry which is preliminary data.</text>
</comment>
<evidence type="ECO:0000313" key="2">
    <source>
        <dbReference type="EMBL" id="CAK9175616.1"/>
    </source>
</evidence>
<name>A0ABC8U2E4_9AQUA</name>
<feature type="region of interest" description="Disordered" evidence="1">
    <location>
        <begin position="1"/>
        <end position="88"/>
    </location>
</feature>
<gene>
    <name evidence="2" type="ORF">ILEXP_LOCUS45425</name>
</gene>
<sequence>RGRDNQGSGRSGHGPRDSESNRGGGGGRGGNYPRNQHQQRGNKPGQRGQGGGKYSPHQHGGQGVGPTKVESNEGCVVGGGGGAGGGRGMWIGRPWGPIFVLGQSQPQSLPGIPLNCFIYILL</sequence>
<proteinExistence type="predicted"/>
<feature type="non-terminal residue" evidence="2">
    <location>
        <position position="1"/>
    </location>
</feature>
<evidence type="ECO:0000256" key="1">
    <source>
        <dbReference type="SAM" id="MobiDB-lite"/>
    </source>
</evidence>